<feature type="transmembrane region" description="Helical" evidence="1">
    <location>
        <begin position="35"/>
        <end position="58"/>
    </location>
</feature>
<dbReference type="Proteomes" id="UP000245683">
    <property type="component" value="Unassembled WGS sequence"/>
</dbReference>
<organism evidence="2 3">
    <name type="scientific">Micromonospora globispora</name>
    <dbReference type="NCBI Taxonomy" id="1450148"/>
    <lineage>
        <taxon>Bacteria</taxon>
        <taxon>Bacillati</taxon>
        <taxon>Actinomycetota</taxon>
        <taxon>Actinomycetes</taxon>
        <taxon>Micromonosporales</taxon>
        <taxon>Micromonosporaceae</taxon>
        <taxon>Micromonospora</taxon>
    </lineage>
</organism>
<keyword evidence="3" id="KW-1185">Reference proteome</keyword>
<evidence type="ECO:0000313" key="3">
    <source>
        <dbReference type="Proteomes" id="UP000245683"/>
    </source>
</evidence>
<dbReference type="OrthoDB" id="3393925at2"/>
<protein>
    <submittedName>
        <fullName evidence="2">Uncharacterized protein</fullName>
    </submittedName>
</protein>
<gene>
    <name evidence="2" type="ORF">DLJ46_03745</name>
</gene>
<accession>A0A317KG71</accession>
<comment type="caution">
    <text evidence="2">The sequence shown here is derived from an EMBL/GenBank/DDBJ whole genome shotgun (WGS) entry which is preliminary data.</text>
</comment>
<sequence length="85" mass="9151">METEPPENRGLAALMVASGAAGLILLLAGNGGRSLILALVAFACFTVSITLLGLSSVLRQHELWRAWSDRQRLNDEKADEETASR</sequence>
<feature type="transmembrane region" description="Helical" evidence="1">
    <location>
        <begin position="12"/>
        <end position="29"/>
    </location>
</feature>
<keyword evidence="1" id="KW-0812">Transmembrane</keyword>
<keyword evidence="1" id="KW-1133">Transmembrane helix</keyword>
<evidence type="ECO:0000256" key="1">
    <source>
        <dbReference type="SAM" id="Phobius"/>
    </source>
</evidence>
<name>A0A317KG71_9ACTN</name>
<proteinExistence type="predicted"/>
<dbReference type="RefSeq" id="WP_109943261.1">
    <property type="nucleotide sequence ID" value="NZ_QGGF01000364.1"/>
</dbReference>
<dbReference type="AlphaFoldDB" id="A0A317KG71"/>
<keyword evidence="1" id="KW-0472">Membrane</keyword>
<reference evidence="3" key="1">
    <citation type="submission" date="2018-05" db="EMBL/GenBank/DDBJ databases">
        <title>Micromonospora globispora sp. nov. and Micromonospora rugosa sp. nov., isolated from marine sediment.</title>
        <authorList>
            <person name="Carro L."/>
            <person name="Aysel V."/>
            <person name="Cetin D."/>
            <person name="Igual J.M."/>
            <person name="Klenk H.-P."/>
            <person name="Trujillo M.E."/>
            <person name="Sahin N."/>
        </authorList>
    </citation>
    <scope>NUCLEOTIDE SEQUENCE [LARGE SCALE GENOMIC DNA]</scope>
    <source>
        <strain evidence="3">S2904</strain>
    </source>
</reference>
<evidence type="ECO:0000313" key="2">
    <source>
        <dbReference type="EMBL" id="PWU52105.1"/>
    </source>
</evidence>
<dbReference type="EMBL" id="QGSV01000075">
    <property type="protein sequence ID" value="PWU52105.1"/>
    <property type="molecule type" value="Genomic_DNA"/>
</dbReference>